<dbReference type="Proteomes" id="UP000292958">
    <property type="component" value="Unassembled WGS sequence"/>
</dbReference>
<sequence length="177" mass="19952">MRRAVRLAAMMLLGTLIASAQLPVGQPPKARPEPSPLEPIAWMTGHWVAEAKSPGTDRVSKIDTRYTPQMNGRTMSLETSFDGVLVYEGMFAYDPAQKAIAFWYVTPEGESIRGTVDPQPNGDQLYDFQMTLANGVSLHFRTEVHRVDPDHYVWTLFTNSEGTKWDKLIEVNYHRAP</sequence>
<evidence type="ECO:0000313" key="3">
    <source>
        <dbReference type="Proteomes" id="UP000292958"/>
    </source>
</evidence>
<dbReference type="RefSeq" id="WP_165419874.1">
    <property type="nucleotide sequence ID" value="NZ_SHKW01000001.1"/>
</dbReference>
<accession>A0A4Q7YPQ1</accession>
<dbReference type="InterPro" id="IPR011473">
    <property type="entry name" value="DUF1579"/>
</dbReference>
<dbReference type="AlphaFoldDB" id="A0A4Q7YPQ1"/>
<comment type="caution">
    <text evidence="2">The sequence shown here is derived from an EMBL/GenBank/DDBJ whole genome shotgun (WGS) entry which is preliminary data.</text>
</comment>
<dbReference type="Pfam" id="PF07617">
    <property type="entry name" value="DUF1579"/>
    <property type="match status" value="1"/>
</dbReference>
<keyword evidence="3" id="KW-1185">Reference proteome</keyword>
<protein>
    <submittedName>
        <fullName evidence="2">Uncharacterized protein DUF1579</fullName>
    </submittedName>
</protein>
<gene>
    <name evidence="2" type="ORF">BDD14_0380</name>
</gene>
<feature type="signal peptide" evidence="1">
    <location>
        <begin position="1"/>
        <end position="20"/>
    </location>
</feature>
<dbReference type="EMBL" id="SHKW01000001">
    <property type="protein sequence ID" value="RZU39054.1"/>
    <property type="molecule type" value="Genomic_DNA"/>
</dbReference>
<reference evidence="2 3" key="1">
    <citation type="submission" date="2019-02" db="EMBL/GenBank/DDBJ databases">
        <title>Genomic Encyclopedia of Archaeal and Bacterial Type Strains, Phase II (KMG-II): from individual species to whole genera.</title>
        <authorList>
            <person name="Goeker M."/>
        </authorList>
    </citation>
    <scope>NUCLEOTIDE SEQUENCE [LARGE SCALE GENOMIC DNA]</scope>
    <source>
        <strain evidence="2 3">DSM 18101</strain>
    </source>
</reference>
<evidence type="ECO:0000256" key="1">
    <source>
        <dbReference type="SAM" id="SignalP"/>
    </source>
</evidence>
<keyword evidence="1" id="KW-0732">Signal</keyword>
<name>A0A4Q7YPQ1_9BACT</name>
<organism evidence="2 3">
    <name type="scientific">Edaphobacter modestus</name>
    <dbReference type="NCBI Taxonomy" id="388466"/>
    <lineage>
        <taxon>Bacteria</taxon>
        <taxon>Pseudomonadati</taxon>
        <taxon>Acidobacteriota</taxon>
        <taxon>Terriglobia</taxon>
        <taxon>Terriglobales</taxon>
        <taxon>Acidobacteriaceae</taxon>
        <taxon>Edaphobacter</taxon>
    </lineage>
</organism>
<feature type="chain" id="PRO_5020453515" evidence="1">
    <location>
        <begin position="21"/>
        <end position="177"/>
    </location>
</feature>
<evidence type="ECO:0000313" key="2">
    <source>
        <dbReference type="EMBL" id="RZU39054.1"/>
    </source>
</evidence>
<proteinExistence type="predicted"/>